<sequence length="329" mass="37331">MSNSAPTEGYLRRTIFAISSQERALGLSLGNDLHPLYQLFNFRASALTHNTTGEDDNEPFLDMRVHERMLPAFRLATHLIDFSLPFYAKVFCADLVFNGDRYAFDPAYNSTDEDIRRVRALLVEWAGRTRFYCRTPFNPSSPDEATTDVRTAGGQFPTPARTLTNINVNTIEFFSQENYDAIDAETKTGRLVQLAFVLVHEQAHAVFHHRWAEDASMSESSRAFISRVSPIEPLYHVHIDPRYHELGFSLQAWIHGGSVLNRGKDLVFVRYPGDVLGESTVAQRYTFRGILFNPAFWRVVQNTPRSSTWWTGDALPPGWLGQAMGEFAS</sequence>
<gene>
    <name evidence="1" type="ORF">N8I77_013501</name>
</gene>
<reference evidence="1" key="1">
    <citation type="submission" date="2023-06" db="EMBL/GenBank/DDBJ databases">
        <authorList>
            <person name="Noh H."/>
        </authorList>
    </citation>
    <scope>NUCLEOTIDE SEQUENCE</scope>
    <source>
        <strain evidence="1">DUCC20226</strain>
    </source>
</reference>
<evidence type="ECO:0000313" key="2">
    <source>
        <dbReference type="Proteomes" id="UP001265746"/>
    </source>
</evidence>
<accession>A0AAD9S0T9</accession>
<evidence type="ECO:0000313" key="1">
    <source>
        <dbReference type="EMBL" id="KAK2595989.1"/>
    </source>
</evidence>
<comment type="caution">
    <text evidence="1">The sequence shown here is derived from an EMBL/GenBank/DDBJ whole genome shotgun (WGS) entry which is preliminary data.</text>
</comment>
<protein>
    <submittedName>
        <fullName evidence="1">Uncharacterized protein</fullName>
    </submittedName>
</protein>
<keyword evidence="2" id="KW-1185">Reference proteome</keyword>
<proteinExistence type="predicted"/>
<name>A0AAD9S0T9_PHOAM</name>
<dbReference type="AlphaFoldDB" id="A0AAD9S0T9"/>
<dbReference type="EMBL" id="JAUJFL010000012">
    <property type="protein sequence ID" value="KAK2595989.1"/>
    <property type="molecule type" value="Genomic_DNA"/>
</dbReference>
<dbReference type="Proteomes" id="UP001265746">
    <property type="component" value="Unassembled WGS sequence"/>
</dbReference>
<organism evidence="1 2">
    <name type="scientific">Phomopsis amygdali</name>
    <name type="common">Fusicoccum amygdali</name>
    <dbReference type="NCBI Taxonomy" id="1214568"/>
    <lineage>
        <taxon>Eukaryota</taxon>
        <taxon>Fungi</taxon>
        <taxon>Dikarya</taxon>
        <taxon>Ascomycota</taxon>
        <taxon>Pezizomycotina</taxon>
        <taxon>Sordariomycetes</taxon>
        <taxon>Sordariomycetidae</taxon>
        <taxon>Diaporthales</taxon>
        <taxon>Diaporthaceae</taxon>
        <taxon>Diaporthe</taxon>
    </lineage>
</organism>